<dbReference type="RefSeq" id="WP_130478426.1">
    <property type="nucleotide sequence ID" value="NZ_SFCC01000015.1"/>
</dbReference>
<accession>A0A4Q7J3F3</accession>
<evidence type="ECO:0000313" key="1">
    <source>
        <dbReference type="EMBL" id="RZQ60853.1"/>
    </source>
</evidence>
<dbReference type="Proteomes" id="UP000292003">
    <property type="component" value="Unassembled WGS sequence"/>
</dbReference>
<dbReference type="OrthoDB" id="3635428at2"/>
<reference evidence="1 2" key="1">
    <citation type="submission" date="2019-02" db="EMBL/GenBank/DDBJ databases">
        <title>Draft genome sequence of Amycolatopsis sp. 8-3EHSu isolated from roots of Suaeda maritima.</title>
        <authorList>
            <person name="Duangmal K."/>
            <person name="Chantavorakit T."/>
        </authorList>
    </citation>
    <scope>NUCLEOTIDE SEQUENCE [LARGE SCALE GENOMIC DNA]</scope>
    <source>
        <strain evidence="1 2">8-3EHSu</strain>
    </source>
</reference>
<name>A0A4Q7J3F3_9PSEU</name>
<gene>
    <name evidence="1" type="ORF">EWH70_27530</name>
</gene>
<organism evidence="1 2">
    <name type="scientific">Amycolatopsis suaedae</name>
    <dbReference type="NCBI Taxonomy" id="2510978"/>
    <lineage>
        <taxon>Bacteria</taxon>
        <taxon>Bacillati</taxon>
        <taxon>Actinomycetota</taxon>
        <taxon>Actinomycetes</taxon>
        <taxon>Pseudonocardiales</taxon>
        <taxon>Pseudonocardiaceae</taxon>
        <taxon>Amycolatopsis</taxon>
    </lineage>
</organism>
<proteinExistence type="predicted"/>
<evidence type="ECO:0000313" key="2">
    <source>
        <dbReference type="Proteomes" id="UP000292003"/>
    </source>
</evidence>
<comment type="caution">
    <text evidence="1">The sequence shown here is derived from an EMBL/GenBank/DDBJ whole genome shotgun (WGS) entry which is preliminary data.</text>
</comment>
<dbReference type="EMBL" id="SFCC01000015">
    <property type="protein sequence ID" value="RZQ60853.1"/>
    <property type="molecule type" value="Genomic_DNA"/>
</dbReference>
<protein>
    <submittedName>
        <fullName evidence="1">Uncharacterized protein</fullName>
    </submittedName>
</protein>
<dbReference type="AlphaFoldDB" id="A0A4Q7J3F3"/>
<keyword evidence="2" id="KW-1185">Reference proteome</keyword>
<sequence length="66" mass="6911">MSRATADLSALVRPGDRVFVALLAPDGTPTGTGHAATVKADGSYAGHRQVRAGRARVETINRPGRR</sequence>